<evidence type="ECO:0000256" key="1">
    <source>
        <dbReference type="ARBA" id="ARBA00004442"/>
    </source>
</evidence>
<reference evidence="8 9" key="1">
    <citation type="submission" date="2019-08" db="EMBL/GenBank/DDBJ databases">
        <title>Whole genome sequencing of chitin degrading bacteria Chitinophaga pinensis YS16.</title>
        <authorList>
            <person name="Singh R.P."/>
            <person name="Manchanda G."/>
            <person name="Maurya I.K."/>
            <person name="Joshi N.K."/>
            <person name="Srivastava A.K."/>
        </authorList>
    </citation>
    <scope>NUCLEOTIDE SEQUENCE [LARGE SCALE GENOMIC DNA]</scope>
    <source>
        <strain evidence="8 9">YS-16</strain>
    </source>
</reference>
<evidence type="ECO:0000256" key="2">
    <source>
        <dbReference type="ARBA" id="ARBA00006275"/>
    </source>
</evidence>
<evidence type="ECO:0000256" key="5">
    <source>
        <dbReference type="ARBA" id="ARBA00023237"/>
    </source>
</evidence>
<dbReference type="AlphaFoldDB" id="A0A5C6LWQ3"/>
<proteinExistence type="inferred from homology"/>
<comment type="caution">
    <text evidence="8">The sequence shown here is derived from an EMBL/GenBank/DDBJ whole genome shotgun (WGS) entry which is preliminary data.</text>
</comment>
<dbReference type="OrthoDB" id="9792139at2"/>
<dbReference type="EMBL" id="VOHS01000010">
    <property type="protein sequence ID" value="TWW00109.1"/>
    <property type="molecule type" value="Genomic_DNA"/>
</dbReference>
<feature type="domain" description="SusD-like N-terminal" evidence="7">
    <location>
        <begin position="122"/>
        <end position="239"/>
    </location>
</feature>
<keyword evidence="9" id="KW-1185">Reference proteome</keyword>
<dbReference type="Pfam" id="PF07980">
    <property type="entry name" value="SusD_RagB"/>
    <property type="match status" value="1"/>
</dbReference>
<dbReference type="GO" id="GO:0009279">
    <property type="term" value="C:cell outer membrane"/>
    <property type="evidence" value="ECO:0007669"/>
    <property type="project" value="UniProtKB-SubCell"/>
</dbReference>
<dbReference type="InterPro" id="IPR011990">
    <property type="entry name" value="TPR-like_helical_dom_sf"/>
</dbReference>
<evidence type="ECO:0000259" key="7">
    <source>
        <dbReference type="Pfam" id="PF14322"/>
    </source>
</evidence>
<gene>
    <name evidence="8" type="ORF">FEF09_12240</name>
</gene>
<dbReference type="SUPFAM" id="SSF48452">
    <property type="entry name" value="TPR-like"/>
    <property type="match status" value="1"/>
</dbReference>
<evidence type="ECO:0000313" key="8">
    <source>
        <dbReference type="EMBL" id="TWW00109.1"/>
    </source>
</evidence>
<sequence length="588" mass="65476">MLNLKTMKLYQSLSIVFFTGISLSLSSCSKFLDRVPPSSLKEELVANKKGINALLVGAYGALDGQDFTDGDMTNLSGGSGYAVSPDNWIYGSVCGGDAHKGSDHFDSPPTLDLARFSAGATNSFLNDKWRVNYEGITRCNTVLKLLPEATDMSADEKTEIAAEAHFLRGHYYSDLKKLFNMVPWIDETTTDMKTPNNQDIWPDIEADFKFAMDNLALTQSEVGRPNKWAAASYLAKTYMYEHKYNDAKPLFDLITTTGVTSKGDRYALRNRFEDNFDAATENTSESVFAIQYDANDNSGTSANANQGQMLNYPYNGPFSCCGFFQPTQDLVNSYITDAQGLPIPDGYNTHNVNTETVDPRLDWTVGRQGIPYLDWGVHPGDTWIREASTAGHYSPKKNVYWQATQDEYYDPRGWAPGNAINYNVIRYADILLMAAECEAQLGNADAAERYVNIVRARAARPESAVYKYEDDSEPMDGFSDKPAANYKVSPYPAGTFSAKGKDYALKAIYFERKLELAMEGHRFFDLVRWGIADQTMNAFFAFEGATTLDIQGASFIKGTNEYFAIPQRQIDLSTNGGKITLQQNNGYH</sequence>
<keyword evidence="3" id="KW-0732">Signal</keyword>
<evidence type="ECO:0000256" key="3">
    <source>
        <dbReference type="ARBA" id="ARBA00022729"/>
    </source>
</evidence>
<evidence type="ECO:0000259" key="6">
    <source>
        <dbReference type="Pfam" id="PF07980"/>
    </source>
</evidence>
<feature type="domain" description="RagB/SusD" evidence="6">
    <location>
        <begin position="285"/>
        <end position="587"/>
    </location>
</feature>
<dbReference type="PROSITE" id="PS51257">
    <property type="entry name" value="PROKAR_LIPOPROTEIN"/>
    <property type="match status" value="1"/>
</dbReference>
<dbReference type="Gene3D" id="1.25.40.390">
    <property type="match status" value="1"/>
</dbReference>
<comment type="subcellular location">
    <subcellularLocation>
        <location evidence="1">Cell outer membrane</location>
    </subcellularLocation>
</comment>
<dbReference type="InterPro" id="IPR012944">
    <property type="entry name" value="SusD_RagB_dom"/>
</dbReference>
<dbReference type="InterPro" id="IPR033985">
    <property type="entry name" value="SusD-like_N"/>
</dbReference>
<evidence type="ECO:0000256" key="4">
    <source>
        <dbReference type="ARBA" id="ARBA00023136"/>
    </source>
</evidence>
<organism evidence="8 9">
    <name type="scientific">Chitinophaga pinensis</name>
    <dbReference type="NCBI Taxonomy" id="79329"/>
    <lineage>
        <taxon>Bacteria</taxon>
        <taxon>Pseudomonadati</taxon>
        <taxon>Bacteroidota</taxon>
        <taxon>Chitinophagia</taxon>
        <taxon>Chitinophagales</taxon>
        <taxon>Chitinophagaceae</taxon>
        <taxon>Chitinophaga</taxon>
    </lineage>
</organism>
<keyword evidence="4" id="KW-0472">Membrane</keyword>
<keyword evidence="5" id="KW-0998">Cell outer membrane</keyword>
<comment type="similarity">
    <text evidence="2">Belongs to the SusD family.</text>
</comment>
<dbReference type="Proteomes" id="UP000318815">
    <property type="component" value="Unassembled WGS sequence"/>
</dbReference>
<dbReference type="Pfam" id="PF14322">
    <property type="entry name" value="SusD-like_3"/>
    <property type="match status" value="1"/>
</dbReference>
<evidence type="ECO:0000313" key="9">
    <source>
        <dbReference type="Proteomes" id="UP000318815"/>
    </source>
</evidence>
<protein>
    <submittedName>
        <fullName evidence="8">RagB/SusD family nutrient uptake outer membrane protein</fullName>
    </submittedName>
</protein>
<accession>A0A5C6LWQ3</accession>
<name>A0A5C6LWQ3_9BACT</name>